<dbReference type="EMBL" id="CATOUU010000184">
    <property type="protein sequence ID" value="CAI9919694.1"/>
    <property type="molecule type" value="Genomic_DNA"/>
</dbReference>
<evidence type="ECO:0000313" key="7">
    <source>
        <dbReference type="EMBL" id="CAL6058370.1"/>
    </source>
</evidence>
<reference evidence="4" key="1">
    <citation type="submission" date="2023-06" db="EMBL/GenBank/DDBJ databases">
        <authorList>
            <person name="Kurt Z."/>
        </authorList>
    </citation>
    <scope>NUCLEOTIDE SEQUENCE</scope>
</reference>
<evidence type="ECO:0000313" key="2">
    <source>
        <dbReference type="EMBL" id="CAI9919694.1"/>
    </source>
</evidence>
<evidence type="ECO:0000313" key="6">
    <source>
        <dbReference type="EMBL" id="CAL6058221.1"/>
    </source>
</evidence>
<dbReference type="InterPro" id="IPR000594">
    <property type="entry name" value="ThiF_NAD_FAD-bd"/>
</dbReference>
<dbReference type="EMBL" id="CATOUU010001103">
    <property type="protein sequence ID" value="CAI9972110.1"/>
    <property type="molecule type" value="Genomic_DNA"/>
</dbReference>
<gene>
    <name evidence="3" type="ORF">HINF_LOCUS15497</name>
    <name evidence="5" type="ORF">HINF_LOCUS3306</name>
    <name evidence="6" type="ORF">HINF_LOCUS48111</name>
    <name evidence="7" type="ORF">HINF_LOCUS48235</name>
    <name evidence="4" type="ORF">HINF_LOCUS59755</name>
    <name evidence="2" type="ORF">HINF_LOCUS7339</name>
</gene>
<organism evidence="4">
    <name type="scientific">Hexamita inflata</name>
    <dbReference type="NCBI Taxonomy" id="28002"/>
    <lineage>
        <taxon>Eukaryota</taxon>
        <taxon>Metamonada</taxon>
        <taxon>Diplomonadida</taxon>
        <taxon>Hexamitidae</taxon>
        <taxon>Hexamitinae</taxon>
        <taxon>Hexamita</taxon>
    </lineage>
</organism>
<dbReference type="EMBL" id="CAXDID020000221">
    <property type="protein sequence ID" value="CAL6058370.1"/>
    <property type="molecule type" value="Genomic_DNA"/>
</dbReference>
<evidence type="ECO:0000313" key="5">
    <source>
        <dbReference type="EMBL" id="CAL5975386.1"/>
    </source>
</evidence>
<dbReference type="AlphaFoldDB" id="A0AA86RT78"/>
<comment type="caution">
    <text evidence="4">The sequence shown here is derived from an EMBL/GenBank/DDBJ whole genome shotgun (WGS) entry which is preliminary data.</text>
</comment>
<dbReference type="SUPFAM" id="SSF69572">
    <property type="entry name" value="Activating enzymes of the ubiquitin-like proteins"/>
    <property type="match status" value="1"/>
</dbReference>
<evidence type="ECO:0000313" key="3">
    <source>
        <dbReference type="EMBL" id="CAI9927852.1"/>
    </source>
</evidence>
<evidence type="ECO:0000313" key="8">
    <source>
        <dbReference type="Proteomes" id="UP001642409"/>
    </source>
</evidence>
<dbReference type="Gene3D" id="3.40.50.720">
    <property type="entry name" value="NAD(P)-binding Rossmann-like Domain"/>
    <property type="match status" value="1"/>
</dbReference>
<dbReference type="EMBL" id="CAXDID020000006">
    <property type="protein sequence ID" value="CAL5975386.1"/>
    <property type="molecule type" value="Genomic_DNA"/>
</dbReference>
<dbReference type="InterPro" id="IPR035985">
    <property type="entry name" value="Ubiquitin-activating_enz"/>
</dbReference>
<protein>
    <submittedName>
        <fullName evidence="4">Molybdopterin biosynthesis MoeB protein</fullName>
    </submittedName>
    <submittedName>
        <fullName evidence="5">Molybdopterin_biosynthesis MoeB protein</fullName>
    </submittedName>
</protein>
<dbReference type="GO" id="GO:0008641">
    <property type="term" value="F:ubiquitin-like modifier activating enzyme activity"/>
    <property type="evidence" value="ECO:0007669"/>
    <property type="project" value="InterPro"/>
</dbReference>
<dbReference type="InterPro" id="IPR045886">
    <property type="entry name" value="ThiF/MoeB/HesA"/>
</dbReference>
<dbReference type="GO" id="GO:0061503">
    <property type="term" value="F:tRNA threonylcarbamoyladenosine dehydratase"/>
    <property type="evidence" value="ECO:0007669"/>
    <property type="project" value="TreeGrafter"/>
</dbReference>
<dbReference type="PANTHER" id="PTHR43267">
    <property type="entry name" value="TRNA THREONYLCARBAMOYLADENOSINE DEHYDRATASE"/>
    <property type="match status" value="1"/>
</dbReference>
<dbReference type="Pfam" id="PF00899">
    <property type="entry name" value="ThiF"/>
    <property type="match status" value="1"/>
</dbReference>
<evidence type="ECO:0000259" key="1">
    <source>
        <dbReference type="Pfam" id="PF00899"/>
    </source>
</evidence>
<name>A0AA86RT78_9EUKA</name>
<dbReference type="EMBL" id="CAXDID020000219">
    <property type="protein sequence ID" value="CAL6058221.1"/>
    <property type="molecule type" value="Genomic_DNA"/>
</dbReference>
<dbReference type="Proteomes" id="UP001642409">
    <property type="component" value="Unassembled WGS sequence"/>
</dbReference>
<keyword evidence="8" id="KW-1185">Reference proteome</keyword>
<proteinExistence type="predicted"/>
<evidence type="ECO:0000313" key="4">
    <source>
        <dbReference type="EMBL" id="CAI9972110.1"/>
    </source>
</evidence>
<dbReference type="CDD" id="cd00755">
    <property type="entry name" value="YgdL_like"/>
    <property type="match status" value="1"/>
</dbReference>
<sequence length="241" mass="26681">MYTQEQIFQRFILCKGADALKAMQGATVIQLGVGAVGGFCCEILARCGLGQIILVDFDTVDISNVNRQIVATTKTVGQNKTEIMKNRVLEINPEIKVTEIKEKVDGKRVAELIELYKPTVICDCIDMFVQKCEIIKVCLDLNVSLVSSMGAARKTDPGMIKIVKLNEVNTCPLAKRIKKTLEIDPTKEIKNIKCILSSEKAMPHPKDEEGNRLSLPSFSVITTVFGVWVAHATIQRIVTGW</sequence>
<dbReference type="GO" id="GO:0061504">
    <property type="term" value="P:cyclic threonylcarbamoyladenosine biosynthetic process"/>
    <property type="evidence" value="ECO:0007669"/>
    <property type="project" value="TreeGrafter"/>
</dbReference>
<reference evidence="5 8" key="2">
    <citation type="submission" date="2024-07" db="EMBL/GenBank/DDBJ databases">
        <authorList>
            <person name="Akdeniz Z."/>
        </authorList>
    </citation>
    <scope>NUCLEOTIDE SEQUENCE [LARGE SCALE GENOMIC DNA]</scope>
</reference>
<dbReference type="PANTHER" id="PTHR43267:SF1">
    <property type="entry name" value="TRNA THREONYLCARBAMOYLADENOSINE DEHYDRATASE"/>
    <property type="match status" value="1"/>
</dbReference>
<feature type="domain" description="THIF-type NAD/FAD binding fold" evidence="1">
    <location>
        <begin position="16"/>
        <end position="237"/>
    </location>
</feature>
<dbReference type="EMBL" id="CATOUU010000386">
    <property type="protein sequence ID" value="CAI9927852.1"/>
    <property type="molecule type" value="Genomic_DNA"/>
</dbReference>
<accession>A0AA86RT78</accession>